<evidence type="ECO:0000313" key="8">
    <source>
        <dbReference type="Proteomes" id="UP001501196"/>
    </source>
</evidence>
<feature type="transmembrane region" description="Helical" evidence="6">
    <location>
        <begin position="257"/>
        <end position="280"/>
    </location>
</feature>
<feature type="transmembrane region" description="Helical" evidence="6">
    <location>
        <begin position="454"/>
        <end position="473"/>
    </location>
</feature>
<evidence type="ECO:0000256" key="5">
    <source>
        <dbReference type="ARBA" id="ARBA00023136"/>
    </source>
</evidence>
<keyword evidence="4 6" id="KW-1133">Transmembrane helix</keyword>
<reference evidence="7 8" key="1">
    <citation type="journal article" date="2019" name="Int. J. Syst. Evol. Microbiol.">
        <title>The Global Catalogue of Microorganisms (GCM) 10K type strain sequencing project: providing services to taxonomists for standard genome sequencing and annotation.</title>
        <authorList>
            <consortium name="The Broad Institute Genomics Platform"/>
            <consortium name="The Broad Institute Genome Sequencing Center for Infectious Disease"/>
            <person name="Wu L."/>
            <person name="Ma J."/>
        </authorList>
    </citation>
    <scope>NUCLEOTIDE SEQUENCE [LARGE SCALE GENOMIC DNA]</scope>
    <source>
        <strain evidence="7 8">JCM 15672</strain>
    </source>
</reference>
<proteinExistence type="predicted"/>
<feature type="transmembrane region" description="Helical" evidence="6">
    <location>
        <begin position="186"/>
        <end position="203"/>
    </location>
</feature>
<evidence type="ECO:0008006" key="9">
    <source>
        <dbReference type="Google" id="ProtNLM"/>
    </source>
</evidence>
<dbReference type="RefSeq" id="WP_344375578.1">
    <property type="nucleotide sequence ID" value="NZ_BAAAPW010000004.1"/>
</dbReference>
<name>A0ABN2UUW2_9MICO</name>
<feature type="transmembrane region" description="Helical" evidence="6">
    <location>
        <begin position="128"/>
        <end position="150"/>
    </location>
</feature>
<accession>A0ABN2UUW2</accession>
<dbReference type="PANTHER" id="PTHR30250:SF11">
    <property type="entry name" value="O-ANTIGEN TRANSPORTER-RELATED"/>
    <property type="match status" value="1"/>
</dbReference>
<dbReference type="PANTHER" id="PTHR30250">
    <property type="entry name" value="PST FAMILY PREDICTED COLANIC ACID TRANSPORTER"/>
    <property type="match status" value="1"/>
</dbReference>
<feature type="transmembrane region" description="Helical" evidence="6">
    <location>
        <begin position="430"/>
        <end position="448"/>
    </location>
</feature>
<evidence type="ECO:0000256" key="4">
    <source>
        <dbReference type="ARBA" id="ARBA00022989"/>
    </source>
</evidence>
<comment type="caution">
    <text evidence="7">The sequence shown here is derived from an EMBL/GenBank/DDBJ whole genome shotgun (WGS) entry which is preliminary data.</text>
</comment>
<evidence type="ECO:0000256" key="3">
    <source>
        <dbReference type="ARBA" id="ARBA00022692"/>
    </source>
</evidence>
<sequence length="493" mass="50872">MSRQFRFDLDRPEERGFAGRGALSVVGVAIQGLVRFVYSVLIGRLLTPALLAATNSAISLALFTSLLWPTGTAAAATKFVARARGAGDEQAVHGIARHLSLVSLGAAVPLALGAAAFSWWSLAPGDALQAALVGALVIAWAMYSFVRGLHFAVHQVGRATRWDAIAATTAVVLLLAVILAGATALLLLPLTVGYALYAIAGIPRRHPGARRRLPADLRREMLGFTGWSTLGTLASTGLLQLSMVIAGSVGTPDAAGAYAAALTLATPASMVARSLSLVLFPTMAQATGRADAASVRRQTDLVSRGLVAVMGAIFGAIAVAAEPIVLLFFGARYADARGPLVILLAATFLVTISVATVNALSAGTRRGVRIPALLSAVGMVLGLAATWLLVPGLGVLGVALGYLVGAVVIGLGPISWVWVTERMRWGGTALRAALGVAWAAALVVALGVLDPGWWWALAAAAAFLVVWGLLMLPEVRMVDSLRRPRGSAGADSP</sequence>
<keyword evidence="5 6" id="KW-0472">Membrane</keyword>
<dbReference type="Proteomes" id="UP001501196">
    <property type="component" value="Unassembled WGS sequence"/>
</dbReference>
<evidence type="ECO:0000256" key="2">
    <source>
        <dbReference type="ARBA" id="ARBA00022475"/>
    </source>
</evidence>
<gene>
    <name evidence="7" type="ORF">GCM10009819_28000</name>
</gene>
<protein>
    <recommendedName>
        <fullName evidence="9">Lipopolysaccharide biosynthesis protein</fullName>
    </recommendedName>
</protein>
<feature type="transmembrane region" description="Helical" evidence="6">
    <location>
        <begin position="396"/>
        <end position="418"/>
    </location>
</feature>
<dbReference type="EMBL" id="BAAAPW010000004">
    <property type="protein sequence ID" value="GAA2040780.1"/>
    <property type="molecule type" value="Genomic_DNA"/>
</dbReference>
<dbReference type="InterPro" id="IPR002797">
    <property type="entry name" value="Polysacc_synth"/>
</dbReference>
<evidence type="ECO:0000313" key="7">
    <source>
        <dbReference type="EMBL" id="GAA2040780.1"/>
    </source>
</evidence>
<comment type="subcellular location">
    <subcellularLocation>
        <location evidence="1">Cell membrane</location>
        <topology evidence="1">Multi-pass membrane protein</topology>
    </subcellularLocation>
</comment>
<keyword evidence="8" id="KW-1185">Reference proteome</keyword>
<feature type="transmembrane region" description="Helical" evidence="6">
    <location>
        <begin position="101"/>
        <end position="122"/>
    </location>
</feature>
<evidence type="ECO:0000256" key="6">
    <source>
        <dbReference type="SAM" id="Phobius"/>
    </source>
</evidence>
<keyword evidence="3 6" id="KW-0812">Transmembrane</keyword>
<feature type="transmembrane region" description="Helical" evidence="6">
    <location>
        <begin position="224"/>
        <end position="245"/>
    </location>
</feature>
<feature type="transmembrane region" description="Helical" evidence="6">
    <location>
        <begin position="58"/>
        <end position="81"/>
    </location>
</feature>
<feature type="transmembrane region" description="Helical" evidence="6">
    <location>
        <begin position="372"/>
        <end position="390"/>
    </location>
</feature>
<dbReference type="Pfam" id="PF01943">
    <property type="entry name" value="Polysacc_synt"/>
    <property type="match status" value="1"/>
</dbReference>
<dbReference type="InterPro" id="IPR050833">
    <property type="entry name" value="Poly_Biosynth_Transport"/>
</dbReference>
<feature type="transmembrane region" description="Helical" evidence="6">
    <location>
        <begin position="21"/>
        <end position="46"/>
    </location>
</feature>
<feature type="transmembrane region" description="Helical" evidence="6">
    <location>
        <begin position="162"/>
        <end position="180"/>
    </location>
</feature>
<organism evidence="7 8">
    <name type="scientific">Agromyces tropicus</name>
    <dbReference type="NCBI Taxonomy" id="555371"/>
    <lineage>
        <taxon>Bacteria</taxon>
        <taxon>Bacillati</taxon>
        <taxon>Actinomycetota</taxon>
        <taxon>Actinomycetes</taxon>
        <taxon>Micrococcales</taxon>
        <taxon>Microbacteriaceae</taxon>
        <taxon>Agromyces</taxon>
    </lineage>
</organism>
<feature type="transmembrane region" description="Helical" evidence="6">
    <location>
        <begin position="340"/>
        <end position="360"/>
    </location>
</feature>
<evidence type="ECO:0000256" key="1">
    <source>
        <dbReference type="ARBA" id="ARBA00004651"/>
    </source>
</evidence>
<feature type="transmembrane region" description="Helical" evidence="6">
    <location>
        <begin position="301"/>
        <end position="328"/>
    </location>
</feature>
<keyword evidence="2" id="KW-1003">Cell membrane</keyword>